<keyword evidence="1" id="KW-0456">Lyase</keyword>
<dbReference type="CDD" id="cd01292">
    <property type="entry name" value="metallo-dependent_hydrolases"/>
    <property type="match status" value="1"/>
</dbReference>
<sequence length="294" mass="32380">MIDIHVHLADARCLSPGFVAGIAESILHDGRPGGGRVERALRFYLLDRDANRLLSQMDAHGITKSILLIADFGPALGEPVLSIEKVHEHHASVVQASGGRLAFFAGFDPSREAAALDVVKYWTARPECEGVKLYPPCGFELDDERLDPLWRHCSDNGIPVLTHSGPSLPSLHRAQRYPHSLETVLRRFPNLRITLAHGMIWDLDGTVRLLQRHPGNLYADISSFHQLSADGLELMLAGCAKVPDQVLFGSDAPLFDFSGNLGEKIDQLRARLTPAQQSGLFELNARRFLYGAPT</sequence>
<accession>A0ABW5H391</accession>
<dbReference type="InterPro" id="IPR032466">
    <property type="entry name" value="Metal_Hydrolase"/>
</dbReference>
<dbReference type="Proteomes" id="UP001597483">
    <property type="component" value="Unassembled WGS sequence"/>
</dbReference>
<comment type="caution">
    <text evidence="3">The sequence shown here is derived from an EMBL/GenBank/DDBJ whole genome shotgun (WGS) entry which is preliminary data.</text>
</comment>
<dbReference type="PANTHER" id="PTHR21240:SF28">
    <property type="entry name" value="ISO-OROTATE DECARBOXYLASE (EUROFUNG)"/>
    <property type="match status" value="1"/>
</dbReference>
<dbReference type="Pfam" id="PF04909">
    <property type="entry name" value="Amidohydro_2"/>
    <property type="match status" value="1"/>
</dbReference>
<dbReference type="SUPFAM" id="SSF51556">
    <property type="entry name" value="Metallo-dependent hydrolases"/>
    <property type="match status" value="1"/>
</dbReference>
<protein>
    <submittedName>
        <fullName evidence="3">Amidohydrolase family protein</fullName>
    </submittedName>
</protein>
<dbReference type="RefSeq" id="WP_378302694.1">
    <property type="nucleotide sequence ID" value="NZ_JBHUKS010000006.1"/>
</dbReference>
<dbReference type="Gene3D" id="3.20.20.140">
    <property type="entry name" value="Metal-dependent hydrolases"/>
    <property type="match status" value="1"/>
</dbReference>
<evidence type="ECO:0000313" key="4">
    <source>
        <dbReference type="Proteomes" id="UP001597483"/>
    </source>
</evidence>
<dbReference type="InterPro" id="IPR006680">
    <property type="entry name" value="Amidohydro-rel"/>
</dbReference>
<organism evidence="3 4">
    <name type="scientific">Amycolatopsis silviterrae</name>
    <dbReference type="NCBI Taxonomy" id="1656914"/>
    <lineage>
        <taxon>Bacteria</taxon>
        <taxon>Bacillati</taxon>
        <taxon>Actinomycetota</taxon>
        <taxon>Actinomycetes</taxon>
        <taxon>Pseudonocardiales</taxon>
        <taxon>Pseudonocardiaceae</taxon>
        <taxon>Amycolatopsis</taxon>
    </lineage>
</organism>
<proteinExistence type="predicted"/>
<evidence type="ECO:0000256" key="1">
    <source>
        <dbReference type="ARBA" id="ARBA00023239"/>
    </source>
</evidence>
<dbReference type="EMBL" id="JBHUKS010000006">
    <property type="protein sequence ID" value="MFD2467718.1"/>
    <property type="molecule type" value="Genomic_DNA"/>
</dbReference>
<keyword evidence="4" id="KW-1185">Reference proteome</keyword>
<evidence type="ECO:0000259" key="2">
    <source>
        <dbReference type="Pfam" id="PF04909"/>
    </source>
</evidence>
<gene>
    <name evidence="3" type="ORF">ACFSVL_09960</name>
</gene>
<feature type="domain" description="Amidohydrolase-related" evidence="2">
    <location>
        <begin position="2"/>
        <end position="289"/>
    </location>
</feature>
<dbReference type="PANTHER" id="PTHR21240">
    <property type="entry name" value="2-AMINO-3-CARBOXYLMUCONATE-6-SEMIALDEHYDE DECARBOXYLASE"/>
    <property type="match status" value="1"/>
</dbReference>
<evidence type="ECO:0000313" key="3">
    <source>
        <dbReference type="EMBL" id="MFD2467718.1"/>
    </source>
</evidence>
<name>A0ABW5H391_9PSEU</name>
<reference evidence="4" key="1">
    <citation type="journal article" date="2019" name="Int. J. Syst. Evol. Microbiol.">
        <title>The Global Catalogue of Microorganisms (GCM) 10K type strain sequencing project: providing services to taxonomists for standard genome sequencing and annotation.</title>
        <authorList>
            <consortium name="The Broad Institute Genomics Platform"/>
            <consortium name="The Broad Institute Genome Sequencing Center for Infectious Disease"/>
            <person name="Wu L."/>
            <person name="Ma J."/>
        </authorList>
    </citation>
    <scope>NUCLEOTIDE SEQUENCE [LARGE SCALE GENOMIC DNA]</scope>
    <source>
        <strain evidence="4">CGMCC 4.7641</strain>
    </source>
</reference>
<dbReference type="InterPro" id="IPR032465">
    <property type="entry name" value="ACMSD"/>
</dbReference>